<dbReference type="GO" id="GO:0006529">
    <property type="term" value="P:asparagine biosynthetic process"/>
    <property type="evidence" value="ECO:0007669"/>
    <property type="project" value="UniProtKB-KW"/>
</dbReference>
<feature type="binding site" evidence="10">
    <location>
        <position position="261"/>
    </location>
    <ligand>
        <name>ATP</name>
        <dbReference type="ChEBI" id="CHEBI:30616"/>
    </ligand>
</feature>
<evidence type="ECO:0000313" key="13">
    <source>
        <dbReference type="EMBL" id="SCF30615.1"/>
    </source>
</evidence>
<dbReference type="InterPro" id="IPR014729">
    <property type="entry name" value="Rossmann-like_a/b/a_fold"/>
</dbReference>
<evidence type="ECO:0000259" key="12">
    <source>
        <dbReference type="PROSITE" id="PS51278"/>
    </source>
</evidence>
<dbReference type="Proteomes" id="UP000198253">
    <property type="component" value="Chromosome I"/>
</dbReference>
<comment type="pathway">
    <text evidence="1">Amino-acid biosynthesis; L-asparagine biosynthesis; L-asparagine from L-aspartate (L-Gln route): step 1/1.</text>
</comment>
<dbReference type="InParanoid" id="A0A1C4ZCD8"/>
<feature type="binding site" evidence="10">
    <location>
        <position position="294"/>
    </location>
    <ligand>
        <name>ATP</name>
        <dbReference type="ChEBI" id="CHEBI:30616"/>
    </ligand>
</feature>
<keyword evidence="9" id="KW-0028">Amino-acid biosynthesis</keyword>
<evidence type="ECO:0000313" key="14">
    <source>
        <dbReference type="Proteomes" id="UP000198253"/>
    </source>
</evidence>
<dbReference type="NCBIfam" id="TIGR01536">
    <property type="entry name" value="asn_synth_AEB"/>
    <property type="match status" value="1"/>
</dbReference>
<dbReference type="GO" id="GO:0005829">
    <property type="term" value="C:cytosol"/>
    <property type="evidence" value="ECO:0007669"/>
    <property type="project" value="TreeGrafter"/>
</dbReference>
<evidence type="ECO:0000256" key="7">
    <source>
        <dbReference type="ARBA" id="ARBA00022962"/>
    </source>
</evidence>
<dbReference type="InterPro" id="IPR051786">
    <property type="entry name" value="ASN_synthetase/amidase"/>
</dbReference>
<organism evidence="13 14">
    <name type="scientific">Micromonospora echinospora</name>
    <name type="common">Micromonospora purpurea</name>
    <dbReference type="NCBI Taxonomy" id="1877"/>
    <lineage>
        <taxon>Bacteria</taxon>
        <taxon>Bacillati</taxon>
        <taxon>Actinomycetota</taxon>
        <taxon>Actinomycetes</taxon>
        <taxon>Micromonosporales</taxon>
        <taxon>Micromonosporaceae</taxon>
        <taxon>Micromonospora</taxon>
    </lineage>
</organism>
<evidence type="ECO:0000256" key="3">
    <source>
        <dbReference type="ARBA" id="ARBA00012737"/>
    </source>
</evidence>
<proteinExistence type="inferred from homology"/>
<dbReference type="GO" id="GO:0004066">
    <property type="term" value="F:asparagine synthase (glutamine-hydrolyzing) activity"/>
    <property type="evidence" value="ECO:0007669"/>
    <property type="project" value="UniProtKB-EC"/>
</dbReference>
<gene>
    <name evidence="13" type="ORF">GA0070618_5066</name>
</gene>
<dbReference type="Gene3D" id="3.40.50.620">
    <property type="entry name" value="HUPs"/>
    <property type="match status" value="1"/>
</dbReference>
<dbReference type="AlphaFoldDB" id="A0A1C4ZCD8"/>
<evidence type="ECO:0000256" key="1">
    <source>
        <dbReference type="ARBA" id="ARBA00005187"/>
    </source>
</evidence>
<feature type="binding site" evidence="10">
    <location>
        <begin position="380"/>
        <end position="381"/>
    </location>
    <ligand>
        <name>ATP</name>
        <dbReference type="ChEBI" id="CHEBI:30616"/>
    </ligand>
</feature>
<accession>A0A1C4ZCD8</accession>
<dbReference type="PIRSF" id="PIRSF001589">
    <property type="entry name" value="Asn_synthetase_glu-h"/>
    <property type="match status" value="1"/>
</dbReference>
<dbReference type="InterPro" id="IPR006426">
    <property type="entry name" value="Asn_synth_AEB"/>
</dbReference>
<dbReference type="Pfam" id="PF00733">
    <property type="entry name" value="Asn_synthase"/>
    <property type="match status" value="1"/>
</dbReference>
<feature type="site" description="Important for beta-aspartyl-AMP intermediate formation" evidence="11">
    <location>
        <position position="382"/>
    </location>
</feature>
<feature type="domain" description="Glutamine amidotransferase type-2" evidence="12">
    <location>
        <begin position="2"/>
        <end position="214"/>
    </location>
</feature>
<dbReference type="GO" id="GO:0005524">
    <property type="term" value="F:ATP binding"/>
    <property type="evidence" value="ECO:0007669"/>
    <property type="project" value="UniProtKB-KW"/>
</dbReference>
<dbReference type="CDD" id="cd00712">
    <property type="entry name" value="AsnB"/>
    <property type="match status" value="1"/>
</dbReference>
<keyword evidence="14" id="KW-1185">Reference proteome</keyword>
<name>A0A1C4ZCD8_MICEC</name>
<dbReference type="InterPro" id="IPR001962">
    <property type="entry name" value="Asn_synthase"/>
</dbReference>
<comment type="similarity">
    <text evidence="2">Belongs to the asparagine synthetase family.</text>
</comment>
<keyword evidence="7 9" id="KW-0315">Glutamine amidotransferase</keyword>
<dbReference type="InterPro" id="IPR033738">
    <property type="entry name" value="AsnB_N"/>
</dbReference>
<dbReference type="PANTHER" id="PTHR43284:SF1">
    <property type="entry name" value="ASPARAGINE SYNTHETASE"/>
    <property type="match status" value="1"/>
</dbReference>
<dbReference type="SUPFAM" id="SSF52402">
    <property type="entry name" value="Adenine nucleotide alpha hydrolases-like"/>
    <property type="match status" value="1"/>
</dbReference>
<dbReference type="InterPro" id="IPR017932">
    <property type="entry name" value="GATase_2_dom"/>
</dbReference>
<dbReference type="EMBL" id="LT607413">
    <property type="protein sequence ID" value="SCF30615.1"/>
    <property type="molecule type" value="Genomic_DNA"/>
</dbReference>
<dbReference type="RefSeq" id="WP_088983826.1">
    <property type="nucleotide sequence ID" value="NZ_LT607413.1"/>
</dbReference>
<dbReference type="SUPFAM" id="SSF56235">
    <property type="entry name" value="N-terminal nucleophile aminohydrolases (Ntn hydrolases)"/>
    <property type="match status" value="1"/>
</dbReference>
<dbReference type="Gene3D" id="3.60.20.10">
    <property type="entry name" value="Glutamine Phosphoribosylpyrophosphate, subunit 1, domain 1"/>
    <property type="match status" value="1"/>
</dbReference>
<evidence type="ECO:0000256" key="9">
    <source>
        <dbReference type="PIRSR" id="PIRSR001589-1"/>
    </source>
</evidence>
<evidence type="ECO:0000256" key="10">
    <source>
        <dbReference type="PIRSR" id="PIRSR001589-2"/>
    </source>
</evidence>
<feature type="binding site" evidence="10">
    <location>
        <position position="102"/>
    </location>
    <ligand>
        <name>L-glutamine</name>
        <dbReference type="ChEBI" id="CHEBI:58359"/>
    </ligand>
</feature>
<dbReference type="PANTHER" id="PTHR43284">
    <property type="entry name" value="ASPARAGINE SYNTHETASE (GLUTAMINE-HYDROLYZING)"/>
    <property type="match status" value="1"/>
</dbReference>
<comment type="catalytic activity">
    <reaction evidence="8">
        <text>L-aspartate + L-glutamine + ATP + H2O = L-asparagine + L-glutamate + AMP + diphosphate + H(+)</text>
        <dbReference type="Rhea" id="RHEA:12228"/>
        <dbReference type="ChEBI" id="CHEBI:15377"/>
        <dbReference type="ChEBI" id="CHEBI:15378"/>
        <dbReference type="ChEBI" id="CHEBI:29985"/>
        <dbReference type="ChEBI" id="CHEBI:29991"/>
        <dbReference type="ChEBI" id="CHEBI:30616"/>
        <dbReference type="ChEBI" id="CHEBI:33019"/>
        <dbReference type="ChEBI" id="CHEBI:58048"/>
        <dbReference type="ChEBI" id="CHEBI:58359"/>
        <dbReference type="ChEBI" id="CHEBI:456215"/>
        <dbReference type="EC" id="6.3.5.4"/>
    </reaction>
</comment>
<dbReference type="InterPro" id="IPR029055">
    <property type="entry name" value="Ntn_hydrolases_N"/>
</dbReference>
<keyword evidence="5 10" id="KW-0067">ATP-binding</keyword>
<dbReference type="CDD" id="cd01991">
    <property type="entry name" value="Asn_synthase_B_C"/>
    <property type="match status" value="1"/>
</dbReference>
<evidence type="ECO:0000256" key="2">
    <source>
        <dbReference type="ARBA" id="ARBA00005752"/>
    </source>
</evidence>
<evidence type="ECO:0000256" key="6">
    <source>
        <dbReference type="ARBA" id="ARBA00022888"/>
    </source>
</evidence>
<evidence type="ECO:0000256" key="5">
    <source>
        <dbReference type="ARBA" id="ARBA00022840"/>
    </source>
</evidence>
<dbReference type="EC" id="6.3.5.4" evidence="3"/>
<protein>
    <recommendedName>
        <fullName evidence="3">asparagine synthase (glutamine-hydrolyzing)</fullName>
        <ecNumber evidence="3">6.3.5.4</ecNumber>
    </recommendedName>
</protein>
<keyword evidence="4 10" id="KW-0547">Nucleotide-binding</keyword>
<evidence type="ECO:0000256" key="4">
    <source>
        <dbReference type="ARBA" id="ARBA00022741"/>
    </source>
</evidence>
<dbReference type="Pfam" id="PF13537">
    <property type="entry name" value="GATase_7"/>
    <property type="match status" value="1"/>
</dbReference>
<dbReference type="PROSITE" id="PS51278">
    <property type="entry name" value="GATASE_TYPE_2"/>
    <property type="match status" value="1"/>
</dbReference>
<feature type="active site" description="For GATase activity" evidence="9">
    <location>
        <position position="2"/>
    </location>
</feature>
<reference evidence="14" key="1">
    <citation type="submission" date="2016-06" db="EMBL/GenBank/DDBJ databases">
        <authorList>
            <person name="Varghese N."/>
            <person name="Submissions Spin"/>
        </authorList>
    </citation>
    <scope>NUCLEOTIDE SEQUENCE [LARGE SCALE GENOMIC DNA]</scope>
    <source>
        <strain evidence="14">DSM 43816</strain>
    </source>
</reference>
<evidence type="ECO:0000256" key="8">
    <source>
        <dbReference type="ARBA" id="ARBA00048741"/>
    </source>
</evidence>
<evidence type="ECO:0000256" key="11">
    <source>
        <dbReference type="PIRSR" id="PIRSR001589-3"/>
    </source>
</evidence>
<dbReference type="OrthoDB" id="9763290at2"/>
<keyword evidence="6 9" id="KW-0061">Asparagine biosynthesis</keyword>
<sequence length="612" mass="69045">MCGITGWASFDRDLRSEHQVIEAMVATMTPRGPDAGGRWLDAHAAIGHRRLAVIDIIGGQQPMVAESAGAEVVLTYSGEVYNFVELRDELRRLGHPFHTQSDTEVLLRAYLEWGEEVVHRLNGMYAFAVWDQRRQSLILVRDRLGIKPLYYSQAAGGVLFGSEPKAILAHPEVEPRVDLDGIREAYSLLFNTGPSVWSGIREVLPGSVVRFDRSGLTERTYWRIEARPHTDDLPTTLANVRHLLVDSAHRQLEADVPRCTLLSGGLDSTVLTALLNREIQHREGPGERIRSFAVDYHDQQEQFTADVLRSSPDAPFAREAGEFIGSDHHTILLDPDRLLDPANRQAVVIARDSPIGVGDMDTSLYLLFGEIRRTSTVALSGEAADEVFGGYPWFHSPQALAADTFPWLLVTNDRQAMPLHPDLSAKLRLREFQADTYRDALAAVPVHDGESPEERRVRELLHLSLTRWLRQLLHRKDRLSMAVGLEVRVPYCDHRLVEYVFNAPWAMKTYDGREKSLLRSVAHGLVPQSVLDRLKNHYPSTHDVRYNRGVQQQAADALKDPHSVLREIVDVDGVRPALEVPPEKLGWGHRLRLERVIDLSLWLGYYNPTIVL</sequence>